<keyword evidence="1" id="KW-1133">Transmembrane helix</keyword>
<dbReference type="Proteomes" id="UP000193228">
    <property type="component" value="Unassembled WGS sequence"/>
</dbReference>
<keyword evidence="3" id="KW-1185">Reference proteome</keyword>
<name>A0A1X7LSI7_9BURK</name>
<dbReference type="AlphaFoldDB" id="A0A1X7LSI7"/>
<reference evidence="3" key="1">
    <citation type="submission" date="2017-04" db="EMBL/GenBank/DDBJ databases">
        <authorList>
            <person name="Varghese N."/>
            <person name="Submissions S."/>
        </authorList>
    </citation>
    <scope>NUCLEOTIDE SEQUENCE [LARGE SCALE GENOMIC DNA]</scope>
    <source>
        <strain evidence="3">LMG 29540</strain>
    </source>
</reference>
<dbReference type="OrthoDB" id="9107373at2"/>
<keyword evidence="1" id="KW-0472">Membrane</keyword>
<dbReference type="RefSeq" id="WP_085487245.1">
    <property type="nucleotide sequence ID" value="NZ_FXAT01000008.1"/>
</dbReference>
<evidence type="ECO:0000256" key="1">
    <source>
        <dbReference type="SAM" id="Phobius"/>
    </source>
</evidence>
<sequence>MCCTIVVLTMTLLAAWRGLSTTFAGRLRRLAFVAVAIGAAGASAMAADQFAEANAGSASWAARLSGVPICAHLLR</sequence>
<organism evidence="2 3">
    <name type="scientific">Paraburkholderia susongensis</name>
    <dbReference type="NCBI Taxonomy" id="1515439"/>
    <lineage>
        <taxon>Bacteria</taxon>
        <taxon>Pseudomonadati</taxon>
        <taxon>Pseudomonadota</taxon>
        <taxon>Betaproteobacteria</taxon>
        <taxon>Burkholderiales</taxon>
        <taxon>Burkholderiaceae</taxon>
        <taxon>Paraburkholderia</taxon>
    </lineage>
</organism>
<keyword evidence="1" id="KW-0812">Transmembrane</keyword>
<feature type="transmembrane region" description="Helical" evidence="1">
    <location>
        <begin position="30"/>
        <end position="47"/>
    </location>
</feature>
<accession>A0A1X7LSI7</accession>
<evidence type="ECO:0000313" key="3">
    <source>
        <dbReference type="Proteomes" id="UP000193228"/>
    </source>
</evidence>
<proteinExistence type="predicted"/>
<evidence type="ECO:0000313" key="2">
    <source>
        <dbReference type="EMBL" id="SMG56222.1"/>
    </source>
</evidence>
<dbReference type="EMBL" id="FXAT01000008">
    <property type="protein sequence ID" value="SMG56222.1"/>
    <property type="molecule type" value="Genomic_DNA"/>
</dbReference>
<protein>
    <submittedName>
        <fullName evidence="2">Uncharacterized protein</fullName>
    </submittedName>
</protein>
<gene>
    <name evidence="2" type="ORF">SAMN06265784_10886</name>
</gene>
<dbReference type="STRING" id="1515439.SAMN06265784_10886"/>